<feature type="compositionally biased region" description="Basic and acidic residues" evidence="2">
    <location>
        <begin position="454"/>
        <end position="464"/>
    </location>
</feature>
<dbReference type="Gene3D" id="1.25.10.10">
    <property type="entry name" value="Leucine-rich Repeat Variant"/>
    <property type="match status" value="1"/>
</dbReference>
<feature type="region of interest" description="Disordered" evidence="2">
    <location>
        <begin position="433"/>
        <end position="487"/>
    </location>
</feature>
<feature type="compositionally biased region" description="Acidic residues" evidence="2">
    <location>
        <begin position="688"/>
        <end position="701"/>
    </location>
</feature>
<comment type="caution">
    <text evidence="4">The sequence shown here is derived from an EMBL/GenBank/DDBJ whole genome shotgun (WGS) entry which is preliminary data.</text>
</comment>
<feature type="region of interest" description="Disordered" evidence="2">
    <location>
        <begin position="521"/>
        <end position="570"/>
    </location>
</feature>
<evidence type="ECO:0000256" key="2">
    <source>
        <dbReference type="SAM" id="MobiDB-lite"/>
    </source>
</evidence>
<dbReference type="Gene3D" id="1.10.510.10">
    <property type="entry name" value="Transferase(Phosphotransferase) domain 1"/>
    <property type="match status" value="1"/>
</dbReference>
<feature type="domain" description="Protein kinase" evidence="3">
    <location>
        <begin position="1"/>
        <end position="284"/>
    </location>
</feature>
<organism evidence="4 5">
    <name type="scientific">Adineta steineri</name>
    <dbReference type="NCBI Taxonomy" id="433720"/>
    <lineage>
        <taxon>Eukaryota</taxon>
        <taxon>Metazoa</taxon>
        <taxon>Spiralia</taxon>
        <taxon>Gnathifera</taxon>
        <taxon>Rotifera</taxon>
        <taxon>Eurotatoria</taxon>
        <taxon>Bdelloidea</taxon>
        <taxon>Adinetida</taxon>
        <taxon>Adinetidae</taxon>
        <taxon>Adineta</taxon>
    </lineage>
</organism>
<comment type="similarity">
    <text evidence="1">Belongs to the protein kinase superfamily.</text>
</comment>
<protein>
    <recommendedName>
        <fullName evidence="3">Protein kinase domain-containing protein</fullName>
    </recommendedName>
</protein>
<accession>A0A814PFQ3</accession>
<evidence type="ECO:0000259" key="3">
    <source>
        <dbReference type="PROSITE" id="PS50011"/>
    </source>
</evidence>
<feature type="compositionally biased region" description="Pro residues" evidence="2">
    <location>
        <begin position="470"/>
        <end position="483"/>
    </location>
</feature>
<dbReference type="PANTHER" id="PTHR12984">
    <property type="entry name" value="SCY1-RELATED S/T PROTEIN KINASE-LIKE"/>
    <property type="match status" value="1"/>
</dbReference>
<evidence type="ECO:0000256" key="1">
    <source>
        <dbReference type="ARBA" id="ARBA00038349"/>
    </source>
</evidence>
<dbReference type="InterPro" id="IPR011989">
    <property type="entry name" value="ARM-like"/>
</dbReference>
<evidence type="ECO:0000313" key="4">
    <source>
        <dbReference type="EMBL" id="CAF1103178.1"/>
    </source>
</evidence>
<dbReference type="SUPFAM" id="SSF56112">
    <property type="entry name" value="Protein kinase-like (PK-like)"/>
    <property type="match status" value="1"/>
</dbReference>
<dbReference type="PROSITE" id="PS50011">
    <property type="entry name" value="PROTEIN_KINASE_DOM"/>
    <property type="match status" value="1"/>
</dbReference>
<evidence type="ECO:0000313" key="5">
    <source>
        <dbReference type="Proteomes" id="UP000663845"/>
    </source>
</evidence>
<dbReference type="EMBL" id="CAJNOG010000235">
    <property type="protein sequence ID" value="CAF1103178.1"/>
    <property type="molecule type" value="Genomic_DNA"/>
</dbReference>
<dbReference type="InterPro" id="IPR051177">
    <property type="entry name" value="CIK-Related_Protein"/>
</dbReference>
<name>A0A814PFQ3_9BILA</name>
<proteinExistence type="inferred from homology"/>
<dbReference type="GO" id="GO:0005524">
    <property type="term" value="F:ATP binding"/>
    <property type="evidence" value="ECO:0007669"/>
    <property type="project" value="InterPro"/>
</dbReference>
<dbReference type="InterPro" id="IPR011009">
    <property type="entry name" value="Kinase-like_dom_sf"/>
</dbReference>
<gene>
    <name evidence="4" type="ORF">JYZ213_LOCUS21502</name>
</gene>
<feature type="region of interest" description="Disordered" evidence="2">
    <location>
        <begin position="658"/>
        <end position="701"/>
    </location>
</feature>
<sequence>MGNDVSSTTARTLIPLDDSACWQLYNGVNERSEPISFFIAKQTFSVECRRSIQYLKTIRHPNIIKFLTGFKTFADQDSFIADCVHPLANKLNNNDIDSTAKLCLGLYQLSQALEFLHEKASISHNNVCLISLYISLNGIWKLGNFECACRYDNLNKKYLSNLKIIRSEECITPEEDEKNTTELNRQEIYAIDMYGYGVLIRNLVSIINIDDSLKSLLNDLQVSLTEEDPQLRPTWSSLLQTQLFQIDYIKATELLDRLPTVEDSELPTVVNSLSTYLDNLHAEYFNELLIRRLFVPFMFLCSSTRLKIIPRIIIPKNDDTNHNSWISIDKYRTYVIPILVDLFSYHVTCIRETLLEHFDSYWQLIDRTILINTILPQLIYGLKDSSNSICALTLLALAAMVPILGADIVVGGQRRQIFSDKLKRENVVLPKTAKAVSKSNTPVPTPPLPQRTKKSVETEKDKTKSLRLKPSPPPPAPLPPPKPILTIEKPSVVPSVYTNGHNSASTDSLEESPKVVVQNGISDHHTDDEIDNDDGQWSDWEHNPDPVESFNDYPQASSTVPSSSEVSTKPETITLPLKSLKLNHTLKSNWNPNAPLGSEYEIPPVVLTKKKETQDEDLVKNDTEDFFKDMAPKVETVELMRQLETMFNVDANHPTVQTKSAIKPKTTTTTTTSSVSNKFGIMSHDQEDNQETENENNNWDE</sequence>
<dbReference type="PANTHER" id="PTHR12984:SF15">
    <property type="entry name" value="PROTEIN-ASSOCIATING WITH THE CARBOXYL-TERMINAL DOMAIN OF EZRIN"/>
    <property type="match status" value="1"/>
</dbReference>
<dbReference type="AlphaFoldDB" id="A0A814PFQ3"/>
<feature type="compositionally biased region" description="Low complexity" evidence="2">
    <location>
        <begin position="557"/>
        <end position="570"/>
    </location>
</feature>
<reference evidence="4" key="1">
    <citation type="submission" date="2021-02" db="EMBL/GenBank/DDBJ databases">
        <authorList>
            <person name="Nowell W R."/>
        </authorList>
    </citation>
    <scope>NUCLEOTIDE SEQUENCE</scope>
</reference>
<dbReference type="GO" id="GO:0004672">
    <property type="term" value="F:protein kinase activity"/>
    <property type="evidence" value="ECO:0007669"/>
    <property type="project" value="InterPro"/>
</dbReference>
<dbReference type="Gene3D" id="3.30.200.20">
    <property type="entry name" value="Phosphorylase Kinase, domain 1"/>
    <property type="match status" value="1"/>
</dbReference>
<dbReference type="Proteomes" id="UP000663845">
    <property type="component" value="Unassembled WGS sequence"/>
</dbReference>
<dbReference type="InterPro" id="IPR000719">
    <property type="entry name" value="Prot_kinase_dom"/>
</dbReference>